<feature type="region of interest" description="Disordered" evidence="1">
    <location>
        <begin position="1"/>
        <end position="44"/>
    </location>
</feature>
<proteinExistence type="predicted"/>
<accession>A0A915J873</accession>
<keyword evidence="2" id="KW-1185">Reference proteome</keyword>
<dbReference type="Proteomes" id="UP000887565">
    <property type="component" value="Unplaced"/>
</dbReference>
<evidence type="ECO:0000313" key="2">
    <source>
        <dbReference type="Proteomes" id="UP000887565"/>
    </source>
</evidence>
<protein>
    <submittedName>
        <fullName evidence="3">Uncharacterized protein</fullName>
    </submittedName>
</protein>
<dbReference type="AlphaFoldDB" id="A0A915J873"/>
<evidence type="ECO:0000313" key="3">
    <source>
        <dbReference type="WBParaSite" id="nRc.2.0.1.t21924-RA"/>
    </source>
</evidence>
<evidence type="ECO:0000256" key="1">
    <source>
        <dbReference type="SAM" id="MobiDB-lite"/>
    </source>
</evidence>
<name>A0A915J873_ROMCU</name>
<sequence length="63" mass="6894">MALHPNGQISRFNIKSTSMPTKKATNQELFQPTRTTSSNDKNATNRIATAGIKLEIADLLPPI</sequence>
<organism evidence="2 3">
    <name type="scientific">Romanomermis culicivorax</name>
    <name type="common">Nematode worm</name>
    <dbReference type="NCBI Taxonomy" id="13658"/>
    <lineage>
        <taxon>Eukaryota</taxon>
        <taxon>Metazoa</taxon>
        <taxon>Ecdysozoa</taxon>
        <taxon>Nematoda</taxon>
        <taxon>Enoplea</taxon>
        <taxon>Dorylaimia</taxon>
        <taxon>Mermithida</taxon>
        <taxon>Mermithoidea</taxon>
        <taxon>Mermithidae</taxon>
        <taxon>Romanomermis</taxon>
    </lineage>
</organism>
<dbReference type="WBParaSite" id="nRc.2.0.1.t21924-RA">
    <property type="protein sequence ID" value="nRc.2.0.1.t21924-RA"/>
    <property type="gene ID" value="nRc.2.0.1.g21924"/>
</dbReference>
<reference evidence="3" key="1">
    <citation type="submission" date="2022-11" db="UniProtKB">
        <authorList>
            <consortium name="WormBaseParasite"/>
        </authorList>
    </citation>
    <scope>IDENTIFICATION</scope>
</reference>
<feature type="compositionally biased region" description="Polar residues" evidence="1">
    <location>
        <begin position="7"/>
        <end position="44"/>
    </location>
</feature>